<evidence type="ECO:0000313" key="1">
    <source>
        <dbReference type="EMBL" id="MDT0329965.1"/>
    </source>
</evidence>
<comment type="caution">
    <text evidence="1">The sequence shown here is derived from an EMBL/GenBank/DDBJ whole genome shotgun (WGS) entry which is preliminary data.</text>
</comment>
<evidence type="ECO:0000313" key="2">
    <source>
        <dbReference type="Proteomes" id="UP001183390"/>
    </source>
</evidence>
<sequence length="1150" mass="126517">MSPTEPTRASAPSLLSTVEPLSATARMRALSDFARRRAGTPELTAIIRDLEAHTRGTGFAPHAQRAFASHLALVSRDLDAVARHLASPHHDLRRAALRAVRALPVPDEVVIPVLRDAPTELRRALYRTLLHARRTALADRLLPRVHHDHGAPEAAALLPACSPPVVAARLPDLAHAVLSWRRLARRHPDTLVAYLHALREAGRDDEPADRTRLLRALDPLRPEAVADLATGHPGRRYHAYPHAARVHDRTRGDDARFYPTRYPVTLYGDRSVRSLMRTMRGFPEAARPVLRAMEPEVRARYLEAFLESRDALRIPSLTAHLDLLAPRRAEQEARSALERLRRSRRNGRRDDPHLALGVLAFLPHAEVAGTLTEAAGSGDVDRRARGLAALLKATVRTGDPALIADVLLTRAVRARAERDPVRRVLLSAVAATPPPLLEASLPALERLLADTVQARDTSADTRRALRDIAARLLRHPGTGTALTAWALEVYTRLVERFGGEGLGESGRPRANPPWWTSRRRGSVVDLEPHLDQVLPRGTEHELYRRLAPVLAAARERGDHLPTVLVVRELGRRARNLPELRAHLRAAVSESGDRAVAGAAARLHLSGPDAAREALRLTGTDPDTVRIPRVWRLLVREHGTDAVLTAMMTATRVRDGHAWIPDVDRRAARLWPLRLAGAVAEHLSVIAADPALSVDDRERALLRLGDLPRTTHRLWPYRTTDDIVLREAALRALGRNHDRNLESLLDAMDGPRSRAAAPALSLRALATPPSELGPALARTLHGPAKVTVRKTAARLLAHHRPPGAVEHLARILVADGLHRDVRAAVFGALVRCLDDPVALPALAEHAPRSADTETRLALLGPGPLRCPPEHRAAMAALVASLPEAEETHWRFGYWTSRWVSWGGAPDVDALNDAAGDMGRPFGRTRVGLHTLWREGIALDRAHEVVDRLLDLVPGPSAGPLVRVREGTDTPHRRLTVLLGDFVAAVYTGERDDPGRFDGRVRSVVRSLERRDEYLPEAMDLVIGRVESRIGRDEGRVRPEEITGLLLWYLRLGSRTAHSGGDVPLRPVKVLCDRRGRDEIPWDVRAEIVRGLLRAATEEERIRYAAGVLALGLVRRALTECGPAAPWSELLTRIADLGAPALRAAAWRVAAD</sequence>
<reference evidence="2" key="1">
    <citation type="submission" date="2023-07" db="EMBL/GenBank/DDBJ databases">
        <title>30 novel species of actinomycetes from the DSMZ collection.</title>
        <authorList>
            <person name="Nouioui I."/>
        </authorList>
    </citation>
    <scope>NUCLEOTIDE SEQUENCE [LARGE SCALE GENOMIC DNA]</scope>
    <source>
        <strain evidence="2">DSM 44743</strain>
    </source>
</reference>
<protein>
    <recommendedName>
        <fullName evidence="3">HEAT repeat domain-containing protein</fullName>
    </recommendedName>
</protein>
<gene>
    <name evidence="1" type="ORF">RM479_16260</name>
</gene>
<dbReference type="InterPro" id="IPR011989">
    <property type="entry name" value="ARM-like"/>
</dbReference>
<evidence type="ECO:0008006" key="3">
    <source>
        <dbReference type="Google" id="ProtNLM"/>
    </source>
</evidence>
<keyword evidence="2" id="KW-1185">Reference proteome</keyword>
<dbReference type="SUPFAM" id="SSF48371">
    <property type="entry name" value="ARM repeat"/>
    <property type="match status" value="1"/>
</dbReference>
<dbReference type="EMBL" id="JAVREP010000010">
    <property type="protein sequence ID" value="MDT0329965.1"/>
    <property type="molecule type" value="Genomic_DNA"/>
</dbReference>
<dbReference type="InterPro" id="IPR016024">
    <property type="entry name" value="ARM-type_fold"/>
</dbReference>
<dbReference type="Proteomes" id="UP001183390">
    <property type="component" value="Unassembled WGS sequence"/>
</dbReference>
<proteinExistence type="predicted"/>
<organism evidence="1 2">
    <name type="scientific">Nocardiopsis lambiniae</name>
    <dbReference type="NCBI Taxonomy" id="3075539"/>
    <lineage>
        <taxon>Bacteria</taxon>
        <taxon>Bacillati</taxon>
        <taxon>Actinomycetota</taxon>
        <taxon>Actinomycetes</taxon>
        <taxon>Streptosporangiales</taxon>
        <taxon>Nocardiopsidaceae</taxon>
        <taxon>Nocardiopsis</taxon>
    </lineage>
</organism>
<name>A0ABU2MBL2_9ACTN</name>
<dbReference type="Gene3D" id="1.25.10.10">
    <property type="entry name" value="Leucine-rich Repeat Variant"/>
    <property type="match status" value="1"/>
</dbReference>
<dbReference type="RefSeq" id="WP_311512564.1">
    <property type="nucleotide sequence ID" value="NZ_JAVREP010000010.1"/>
</dbReference>
<accession>A0ABU2MBL2</accession>